<dbReference type="EMBL" id="LOCO01000004">
    <property type="protein sequence ID" value="KXO11090.1"/>
    <property type="molecule type" value="Genomic_DNA"/>
</dbReference>
<dbReference type="SMART" id="SM01034">
    <property type="entry name" value="BLUF"/>
    <property type="match status" value="1"/>
</dbReference>
<gene>
    <name evidence="2" type="ORF">J122_1224</name>
</gene>
<name>A0A137SF99_9GAMM</name>
<dbReference type="SUPFAM" id="SSF54975">
    <property type="entry name" value="Acylphosphatase/BLUF domain-like"/>
    <property type="match status" value="1"/>
</dbReference>
<dbReference type="InterPro" id="IPR007024">
    <property type="entry name" value="BLUF_domain"/>
</dbReference>
<keyword evidence="3" id="KW-1185">Reference proteome</keyword>
<protein>
    <recommendedName>
        <fullName evidence="1">BLUF domain-containing protein</fullName>
    </recommendedName>
</protein>
<evidence type="ECO:0000313" key="3">
    <source>
        <dbReference type="Proteomes" id="UP000070282"/>
    </source>
</evidence>
<organism evidence="2 3">
    <name type="scientific">Marinobacter excellens LAMA 842</name>
    <dbReference type="NCBI Taxonomy" id="1306954"/>
    <lineage>
        <taxon>Bacteria</taxon>
        <taxon>Pseudomonadati</taxon>
        <taxon>Pseudomonadota</taxon>
        <taxon>Gammaproteobacteria</taxon>
        <taxon>Pseudomonadales</taxon>
        <taxon>Marinobacteraceae</taxon>
        <taxon>Marinobacter</taxon>
    </lineage>
</organism>
<dbReference type="GeneID" id="94724629"/>
<dbReference type="AlphaFoldDB" id="A0A137SF99"/>
<feature type="domain" description="BLUF" evidence="1">
    <location>
        <begin position="3"/>
        <end position="100"/>
    </location>
</feature>
<reference evidence="3" key="1">
    <citation type="submission" date="2015-12" db="EMBL/GenBank/DDBJ databases">
        <authorList>
            <person name="Lima A."/>
            <person name="Farahani Zayas N."/>
            <person name="Castro Da Silva M.A."/>
            <person name="Cabral A."/>
            <person name="Pessatti M.L."/>
        </authorList>
    </citation>
    <scope>NUCLEOTIDE SEQUENCE [LARGE SCALE GENOMIC DNA]</scope>
    <source>
        <strain evidence="3">LAMA 842</strain>
    </source>
</reference>
<dbReference type="InterPro" id="IPR036046">
    <property type="entry name" value="Acylphosphatase-like_dom_sf"/>
</dbReference>
<dbReference type="PROSITE" id="PS50925">
    <property type="entry name" value="BLUF"/>
    <property type="match status" value="1"/>
</dbReference>
<sequence>MPLIRLAYASEATFEAKPLEKGVEPHVARILLVSRRNNGKVGLVGGLYYGDNRFFQYLEGEEEAVRDTYQRILQDPRHRNVRTLIEEPVAERSFTNWSMKYVPASADVQAFLQKHHLPEFNPSAFDSTQCEEMIDLIRRSSQDQKLVNYDEPVRSTSPAPQTLSPGLKAGLVVAAVGLVVALAVSATML</sequence>
<dbReference type="GO" id="GO:0009882">
    <property type="term" value="F:blue light photoreceptor activity"/>
    <property type="evidence" value="ECO:0007669"/>
    <property type="project" value="InterPro"/>
</dbReference>
<dbReference type="Proteomes" id="UP000070282">
    <property type="component" value="Unassembled WGS sequence"/>
</dbReference>
<accession>A0A137SF99</accession>
<evidence type="ECO:0000313" key="2">
    <source>
        <dbReference type="EMBL" id="KXO11090.1"/>
    </source>
</evidence>
<dbReference type="Gene3D" id="3.30.70.100">
    <property type="match status" value="1"/>
</dbReference>
<evidence type="ECO:0000259" key="1">
    <source>
        <dbReference type="PROSITE" id="PS50925"/>
    </source>
</evidence>
<comment type="caution">
    <text evidence="2">The sequence shown here is derived from an EMBL/GenBank/DDBJ whole genome shotgun (WGS) entry which is preliminary data.</text>
</comment>
<proteinExistence type="predicted"/>
<dbReference type="Pfam" id="PF04940">
    <property type="entry name" value="BLUF"/>
    <property type="match status" value="1"/>
</dbReference>
<dbReference type="PATRIC" id="fig|1306954.6.peg.3104"/>
<dbReference type="GO" id="GO:0071949">
    <property type="term" value="F:FAD binding"/>
    <property type="evidence" value="ECO:0007669"/>
    <property type="project" value="InterPro"/>
</dbReference>
<dbReference type="RefSeq" id="WP_061331614.1">
    <property type="nucleotide sequence ID" value="NZ_LOCO01000004.1"/>
</dbReference>